<sequence>MFDTPPVPESPSLPLSLPPPSPTFPLSIPPCLPPIPLPSTCSPSPCLPSTPSPSHLSPTLPSLSHPSPVPFHPLTRLAERHGHRRQQDSGRQQVIQGRFASLDVRGILLPIFESPFASPFSPFPPFLVLAFLPACFFSWLISFPFPFFLSCLASPFYLTVVSCCFIPLSSPFLPICVRLTFLPLSFSFPTRKSVCVSHFAFLLDFPFSHLALLPSFLLATSPLLVFPSSHLSSFRLPFLPHLLFLSPLPPASLPFVFPSSHLSHPHLLSPYFRLPPLLLSFPCLPSFHPLSPRLALLPPFLALLTPLELSRVSCAGYHDQFTRSISPLFGPLHRLYGRPLVVDNQDRGIDNEARVISNEARAVRNNVKATDNEARRSRDCDTDVAIGGAGGTGGSFR</sequence>
<organism evidence="2 3">
    <name type="scientific">Penaeus vannamei</name>
    <name type="common">Whiteleg shrimp</name>
    <name type="synonym">Litopenaeus vannamei</name>
    <dbReference type="NCBI Taxonomy" id="6689"/>
    <lineage>
        <taxon>Eukaryota</taxon>
        <taxon>Metazoa</taxon>
        <taxon>Ecdysozoa</taxon>
        <taxon>Arthropoda</taxon>
        <taxon>Crustacea</taxon>
        <taxon>Multicrustacea</taxon>
        <taxon>Malacostraca</taxon>
        <taxon>Eumalacostraca</taxon>
        <taxon>Eucarida</taxon>
        <taxon>Decapoda</taxon>
        <taxon>Dendrobranchiata</taxon>
        <taxon>Penaeoidea</taxon>
        <taxon>Penaeidae</taxon>
        <taxon>Penaeus</taxon>
    </lineage>
</organism>
<accession>A0A3R7N2M6</accession>
<dbReference type="AlphaFoldDB" id="A0A3R7N2M6"/>
<proteinExistence type="predicted"/>
<name>A0A3R7N2M6_PENVA</name>
<reference evidence="2 3" key="1">
    <citation type="submission" date="2018-04" db="EMBL/GenBank/DDBJ databases">
        <authorList>
            <person name="Zhang X."/>
            <person name="Yuan J."/>
            <person name="Li F."/>
            <person name="Xiang J."/>
        </authorList>
    </citation>
    <scope>NUCLEOTIDE SEQUENCE [LARGE SCALE GENOMIC DNA]</scope>
    <source>
        <tissue evidence="2">Muscle</tissue>
    </source>
</reference>
<feature type="transmembrane region" description="Helical" evidence="1">
    <location>
        <begin position="156"/>
        <end position="181"/>
    </location>
</feature>
<comment type="caution">
    <text evidence="2">The sequence shown here is derived from an EMBL/GenBank/DDBJ whole genome shotgun (WGS) entry which is preliminary data.</text>
</comment>
<keyword evidence="1" id="KW-1133">Transmembrane helix</keyword>
<evidence type="ECO:0000256" key="1">
    <source>
        <dbReference type="SAM" id="Phobius"/>
    </source>
</evidence>
<evidence type="ECO:0000313" key="3">
    <source>
        <dbReference type="Proteomes" id="UP000283509"/>
    </source>
</evidence>
<gene>
    <name evidence="2" type="ORF">C7M84_005878</name>
</gene>
<keyword evidence="1" id="KW-0472">Membrane</keyword>
<feature type="transmembrane region" description="Helical" evidence="1">
    <location>
        <begin position="126"/>
        <end position="149"/>
    </location>
</feature>
<keyword evidence="3" id="KW-1185">Reference proteome</keyword>
<dbReference type="Proteomes" id="UP000283509">
    <property type="component" value="Unassembled WGS sequence"/>
</dbReference>
<reference evidence="2 3" key="2">
    <citation type="submission" date="2019-01" db="EMBL/GenBank/DDBJ databases">
        <title>The decoding of complex shrimp genome reveals the adaptation for benthos swimmer, frequently molting mechanism and breeding impact on genome.</title>
        <authorList>
            <person name="Sun Y."/>
            <person name="Gao Y."/>
            <person name="Yu Y."/>
        </authorList>
    </citation>
    <scope>NUCLEOTIDE SEQUENCE [LARGE SCALE GENOMIC DNA]</scope>
    <source>
        <tissue evidence="2">Muscle</tissue>
    </source>
</reference>
<protein>
    <submittedName>
        <fullName evidence="2">Uncharacterized protein</fullName>
    </submittedName>
</protein>
<keyword evidence="1" id="KW-0812">Transmembrane</keyword>
<dbReference type="EMBL" id="QCYY01001756">
    <property type="protein sequence ID" value="ROT75590.1"/>
    <property type="molecule type" value="Genomic_DNA"/>
</dbReference>
<evidence type="ECO:0000313" key="2">
    <source>
        <dbReference type="EMBL" id="ROT75590.1"/>
    </source>
</evidence>